<dbReference type="AlphaFoldDB" id="A0A0G0FE11"/>
<evidence type="ECO:0000256" key="2">
    <source>
        <dbReference type="SAM" id="MobiDB-lite"/>
    </source>
</evidence>
<evidence type="ECO:0000256" key="1">
    <source>
        <dbReference type="SAM" id="Coils"/>
    </source>
</evidence>
<reference evidence="3 4" key="1">
    <citation type="journal article" date="2015" name="Nature">
        <title>rRNA introns, odd ribosomes, and small enigmatic genomes across a large radiation of phyla.</title>
        <authorList>
            <person name="Brown C.T."/>
            <person name="Hug L.A."/>
            <person name="Thomas B.C."/>
            <person name="Sharon I."/>
            <person name="Castelle C.J."/>
            <person name="Singh A."/>
            <person name="Wilkins M.J."/>
            <person name="Williams K.H."/>
            <person name="Banfield J.F."/>
        </authorList>
    </citation>
    <scope>NUCLEOTIDE SEQUENCE [LARGE SCALE GENOMIC DNA]</scope>
</reference>
<sequence length="980" mass="109575">MLDATNITETQGLSSDAAMKAIAQQKDTTAAQRSENSQKLSDDRQTEAAKKPAAYVSDRSNFLSRDGSAVDVTTEHHKKTHRKEETNARFSEDLKVQFERFITEHVKQLTDPTNELSVYLNTDEGWSITEKIWEKMTAMKLNAIGLEAAINPQGKRVTRMDDHTVNLHVDQGSLNQIFGERLGHWLGERALDTGRRPHGDWRDRVSKGGFIAANVGGGALTSGLGALIGSVFGQPGIGALAGVGLQAAGEGVIHLVRSGVVIDTNQSVDAFKVISQIPGAAEYMKTVMNIDIDNLVVDPTTNKIVENIAGHTFIGTSMDQVKNEIYQGLFARQEFYQSLGVPPEAIDALPEQFLLDDNLKAAEQTSNRLDKRIFELMDINNPTFRTTYDTLDKRLKLFYEIRQKVIMEQFEVLTQKTMENVKDTKTITLIREKAANRQENGSEITKRQEVHKKKIDKLTQEKTDLTAKEKRDGKDKDGKDITKTVTQEYEEARTALTVAQKEYETKYPSDFSANLSVEQAILNAEDLLSAKSTNPNSFEQRVKDLTARKKVRNAADKLVVQAEVQRRIAEKNSQQTGKKGEDTSWADKEYDKAEKLVDAEFKREEAELAAEEAKLVTKLEKLKEIRDKIKTAREQLVEIEDVIIGRAKEDFAVLDKDFTDLTVTGGLNDIELRNLTVDELMVLVNSRKTGTFGWDKSENEKAENRVKLINAITEAKSRFSEQFDVAKAGNDAAMAIITGLGISEINLRTLTRDQLIAELIINKGWKANKKNLGTLDKAIEGAKRRAVTRHNVYINTRISNIDNQIELENEQKKKINFENDIDILTTCGDVMERQGSVFEAAYQLESNLGIYTDASAIDPTDKTFSQSEINSGYSKAYWKIAGMVFGHEDKSDRGRYADKIIKTLPPADLAELINKRLSEIAFAASSGITIPAATNPDFKDFNKTIANLKLGIEKGDIKGFDTRRLFADIINYLRDQALGR</sequence>
<gene>
    <name evidence="3" type="ORF">UR89_C0050G0002</name>
</gene>
<keyword evidence="1" id="KW-0175">Coiled coil</keyword>
<feature type="compositionally biased region" description="Polar residues" evidence="2">
    <location>
        <begin position="25"/>
        <end position="39"/>
    </location>
</feature>
<dbReference type="EMBL" id="LBQX01000050">
    <property type="protein sequence ID" value="KKP85570.1"/>
    <property type="molecule type" value="Genomic_DNA"/>
</dbReference>
<evidence type="ECO:0000313" key="4">
    <source>
        <dbReference type="Proteomes" id="UP000034536"/>
    </source>
</evidence>
<dbReference type="Proteomes" id="UP000034536">
    <property type="component" value="Unassembled WGS sequence"/>
</dbReference>
<comment type="caution">
    <text evidence="3">The sequence shown here is derived from an EMBL/GenBank/DDBJ whole genome shotgun (WGS) entry which is preliminary data.</text>
</comment>
<protein>
    <submittedName>
        <fullName evidence="3">Uncharacterized protein</fullName>
    </submittedName>
</protein>
<feature type="compositionally biased region" description="Basic and acidic residues" evidence="2">
    <location>
        <begin position="40"/>
        <end position="50"/>
    </location>
</feature>
<proteinExistence type="predicted"/>
<name>A0A0G0FE11_9BACT</name>
<feature type="region of interest" description="Disordered" evidence="2">
    <location>
        <begin position="438"/>
        <end position="457"/>
    </location>
</feature>
<accession>A0A0G0FE11</accession>
<organism evidence="3 4">
    <name type="scientific">Candidatus Roizmanbacteria bacterium GW2011_GWA2_35_8</name>
    <dbReference type="NCBI Taxonomy" id="1618479"/>
    <lineage>
        <taxon>Bacteria</taxon>
        <taxon>Candidatus Roizmaniibacteriota</taxon>
    </lineage>
</organism>
<feature type="region of interest" description="Disordered" evidence="2">
    <location>
        <begin position="24"/>
        <end position="56"/>
    </location>
</feature>
<dbReference type="PATRIC" id="fig|1618479.3.peg.652"/>
<feature type="coiled-coil region" evidence="1">
    <location>
        <begin position="608"/>
        <end position="642"/>
    </location>
</feature>
<evidence type="ECO:0000313" key="3">
    <source>
        <dbReference type="EMBL" id="KKP85570.1"/>
    </source>
</evidence>